<feature type="repeat" description="WD" evidence="3">
    <location>
        <begin position="1203"/>
        <end position="1244"/>
    </location>
</feature>
<accession>A0A1N7PB94</accession>
<dbReference type="InterPro" id="IPR049052">
    <property type="entry name" value="nSTAND1"/>
</dbReference>
<dbReference type="PROSITE" id="PS00678">
    <property type="entry name" value="WD_REPEATS_1"/>
    <property type="match status" value="15"/>
</dbReference>
<dbReference type="SUPFAM" id="SSF52540">
    <property type="entry name" value="P-loop containing nucleoside triphosphate hydrolases"/>
    <property type="match status" value="1"/>
</dbReference>
<dbReference type="InterPro" id="IPR019775">
    <property type="entry name" value="WD40_repeat_CS"/>
</dbReference>
<reference evidence="6 7" key="1">
    <citation type="submission" date="2017-01" db="EMBL/GenBank/DDBJ databases">
        <authorList>
            <person name="Mah S.A."/>
            <person name="Swanson W.J."/>
            <person name="Moy G.W."/>
            <person name="Vacquier V.D."/>
        </authorList>
    </citation>
    <scope>NUCLEOTIDE SEQUENCE [LARGE SCALE GENOMIC DNA]</scope>
    <source>
        <strain evidence="6 7">DSM 11589</strain>
    </source>
</reference>
<feature type="repeat" description="WD" evidence="3">
    <location>
        <begin position="788"/>
        <end position="829"/>
    </location>
</feature>
<evidence type="ECO:0000256" key="1">
    <source>
        <dbReference type="ARBA" id="ARBA00022574"/>
    </source>
</evidence>
<organism evidence="6 7">
    <name type="scientific">Insolitispirillum peregrinum</name>
    <dbReference type="NCBI Taxonomy" id="80876"/>
    <lineage>
        <taxon>Bacteria</taxon>
        <taxon>Pseudomonadati</taxon>
        <taxon>Pseudomonadota</taxon>
        <taxon>Alphaproteobacteria</taxon>
        <taxon>Rhodospirillales</taxon>
        <taxon>Novispirillaceae</taxon>
        <taxon>Insolitispirillum</taxon>
    </lineage>
</organism>
<keyword evidence="7" id="KW-1185">Reference proteome</keyword>
<dbReference type="Pfam" id="PF00400">
    <property type="entry name" value="WD40"/>
    <property type="match status" value="16"/>
</dbReference>
<keyword evidence="1 3" id="KW-0853">WD repeat</keyword>
<evidence type="ECO:0000259" key="5">
    <source>
        <dbReference type="Pfam" id="PF20703"/>
    </source>
</evidence>
<sequence length="1545" mass="168051">MLGSRQAAILRIWPGDAAGNRRDGPPVGTGFLVSGADGQTYALTCAHVVSAALGPPFNQSPPSECLISANLPGHGTLTLRLRAWVPPLEVYGSQEHDGVADIAILSPVDQQAWPTFLPLRIEPPRQVVPLNASLPFYSFGFMGSAHGLPTNGRLTATDARNWFVADGATADQPFIEEGLSGAPAIAADHGSILGMVVERRVREERQGFVIPAYALAKAWPPLASPYPGLAAFDGNTAHLFFGRGRAQTALSAPTGKLKEALEQLERQRLMAVVGTSGSGKSSFVKAGLAEEYRRHGWTVFLFRPSDVRYQAVSEQLAAALARPLGADPSFVPRRTLIIIDQFEEFFPDSARDDDHRSAQDNSLIAQRTVILRRILDAVERDEAHCLLTARLDLLETMITADETVARLFSAPYPMFTLSAMNRAEVREAITGPAALFGVEAEAGFTEVMAIEATREPGRLPLLQEALRHCWRHLAQTRNHWLMRQPSTTTADDPAQILEEALAHHGDHAVDNLHRQRFQNDDIDRVLLSLVRLVDGRALRRRLVLAEASATDRQLLTALSSERITVLSEDSKQPTVELVHEALMARWHRLSTLIDDHRRFLAWRDRFEREHAVWEAGERAERDLLRRHDLDQAGEWLVNATGLYAPPPPPQSDYIAASQAFHLQEDQRKEQQLRDSEQQNQRLQQQNRRTRRWLRISAGLLLISLIALLAIGGLYQMVRAQTDAAQRQESRALAALAQQENERGDHMTAILLALEALPDPAKHRDRPVTAEAEAALRQAWLRNREERTLVGHEDRVTAASFSPDGKKVLTASYDGTARVWDLSSSPPTAISLNGHKSAVGAASFSPDGRRVVTASDDNTARVWDLSAQTPTAIVLKGHTGDVTAASFSPDGRRVLTASYDQTARVWDLSDLTLASLVLKGHTGHVTAASFSPDGQRVITASDDKTARVWNLSDLMLPSIILSGHTDRVTAVNFSPDGLRVLTASDDQTARVWNLSGPIPTAIILKGHTGGINAARFNSNGFRVVTASRDTTARVWDLSSPTPTTIVLNGHERAITDANFSPDERKVITASDDKTARVWNLSNPIPTAIILSGHELPVSTANFSPDGRKVVTASSDNTARVWNLSDSPLTTDNFSHGGQLLISKYGENTFKEGNLATRRLAARLLHLYVGSTSFSPDGRKLVTTSWDNTARIWDLSGPLPTAIDIKGHELPINDANFSPDGQWVVTASSDETARMWDLSGPTPTMIVLRGHTERVSTADFSPDGRRVVTASIDKTARVWDLSGSTPTVIVLKGHTGGVTAASFSPDGQRVVTASDDKTARVWDMSGSTPTAIILEGHESIVTAASFSTDGRRVITASSDKTARVWDLSGSTPTAIVLSGHEGGVTAASFSTDGRRVITASSDKTARVWDLSGPTPTSIVLSGHMQSVTVASFSPDERKVVTASPDNTARVWDLSGPTPVASILGGQASKIFDAQFRPDGHQIVTASTDDTIRLWDYPDVSTLIVTARAHVSHCLSAEQRQRFGLSPTLSDRDSRAAPLPDLQGYCPS</sequence>
<feature type="repeat" description="WD" evidence="3">
    <location>
        <begin position="960"/>
        <end position="994"/>
    </location>
</feature>
<feature type="repeat" description="WD" evidence="3">
    <location>
        <begin position="1375"/>
        <end position="1409"/>
    </location>
</feature>
<feature type="domain" description="Novel STAND NTPase 1" evidence="5">
    <location>
        <begin position="225"/>
        <end position="619"/>
    </location>
</feature>
<dbReference type="PRINTS" id="PR00320">
    <property type="entry name" value="GPROTEINBRPT"/>
</dbReference>
<feature type="repeat" description="WD" evidence="3">
    <location>
        <begin position="1246"/>
        <end position="1287"/>
    </location>
</feature>
<dbReference type="OrthoDB" id="235631at2"/>
<proteinExistence type="predicted"/>
<feature type="region of interest" description="Disordered" evidence="4">
    <location>
        <begin position="665"/>
        <end position="687"/>
    </location>
</feature>
<dbReference type="PROSITE" id="PS50294">
    <property type="entry name" value="WD_REPEATS_REGION"/>
    <property type="match status" value="16"/>
</dbReference>
<feature type="repeat" description="WD" evidence="3">
    <location>
        <begin position="1461"/>
        <end position="1502"/>
    </location>
</feature>
<dbReference type="InterPro" id="IPR009003">
    <property type="entry name" value="Peptidase_S1_PA"/>
</dbReference>
<dbReference type="PANTHER" id="PTHR19879:SF9">
    <property type="entry name" value="TRANSCRIPTION INITIATION FACTOR TFIID SUBUNIT 5"/>
    <property type="match status" value="1"/>
</dbReference>
<dbReference type="STRING" id="80876.SAMN05421779_106193"/>
<dbReference type="Proteomes" id="UP000185678">
    <property type="component" value="Unassembled WGS sequence"/>
</dbReference>
<dbReference type="PANTHER" id="PTHR19879">
    <property type="entry name" value="TRANSCRIPTION INITIATION FACTOR TFIID"/>
    <property type="match status" value="1"/>
</dbReference>
<feature type="repeat" description="WD" evidence="3">
    <location>
        <begin position="831"/>
        <end position="872"/>
    </location>
</feature>
<dbReference type="InterPro" id="IPR020472">
    <property type="entry name" value="WD40_PAC1"/>
</dbReference>
<dbReference type="InterPro" id="IPR015943">
    <property type="entry name" value="WD40/YVTN_repeat-like_dom_sf"/>
</dbReference>
<feature type="repeat" description="WD" evidence="3">
    <location>
        <begin position="1418"/>
        <end position="1459"/>
    </location>
</feature>
<feature type="repeat" description="WD" evidence="3">
    <location>
        <begin position="917"/>
        <end position="951"/>
    </location>
</feature>
<dbReference type="EMBL" id="FTOA01000006">
    <property type="protein sequence ID" value="SIT07699.1"/>
    <property type="molecule type" value="Genomic_DNA"/>
</dbReference>
<evidence type="ECO:0000256" key="4">
    <source>
        <dbReference type="SAM" id="MobiDB-lite"/>
    </source>
</evidence>
<dbReference type="Pfam" id="PF20703">
    <property type="entry name" value="nSTAND1"/>
    <property type="match status" value="1"/>
</dbReference>
<gene>
    <name evidence="6" type="ORF">SAMN05421779_106193</name>
</gene>
<protein>
    <submittedName>
        <fullName evidence="6">WD40 repeat</fullName>
    </submittedName>
</protein>
<feature type="repeat" description="WD" evidence="3">
    <location>
        <begin position="874"/>
        <end position="915"/>
    </location>
</feature>
<dbReference type="InterPro" id="IPR036322">
    <property type="entry name" value="WD40_repeat_dom_sf"/>
</dbReference>
<feature type="repeat" description="WD" evidence="3">
    <location>
        <begin position="1332"/>
        <end position="1373"/>
    </location>
</feature>
<feature type="repeat" description="WD" evidence="3">
    <location>
        <begin position="1046"/>
        <end position="1081"/>
    </location>
</feature>
<name>A0A1N7PB94_9PROT</name>
<dbReference type="CDD" id="cd00200">
    <property type="entry name" value="WD40"/>
    <property type="match status" value="2"/>
</dbReference>
<feature type="compositionally biased region" description="Low complexity" evidence="4">
    <location>
        <begin position="677"/>
        <end position="686"/>
    </location>
</feature>
<feature type="repeat" description="WD" evidence="3">
    <location>
        <begin position="1289"/>
        <end position="1330"/>
    </location>
</feature>
<evidence type="ECO:0000256" key="3">
    <source>
        <dbReference type="PROSITE-ProRule" id="PRU00221"/>
    </source>
</evidence>
<dbReference type="Gene3D" id="2.130.10.10">
    <property type="entry name" value="YVTN repeat-like/Quinoprotein amine dehydrogenase"/>
    <property type="match status" value="6"/>
</dbReference>
<dbReference type="InterPro" id="IPR027417">
    <property type="entry name" value="P-loop_NTPase"/>
</dbReference>
<dbReference type="InterPro" id="IPR001680">
    <property type="entry name" value="WD40_rpt"/>
</dbReference>
<feature type="compositionally biased region" description="Basic and acidic residues" evidence="4">
    <location>
        <begin position="665"/>
        <end position="676"/>
    </location>
</feature>
<dbReference type="Pfam" id="PF13365">
    <property type="entry name" value="Trypsin_2"/>
    <property type="match status" value="1"/>
</dbReference>
<dbReference type="PROSITE" id="PS50082">
    <property type="entry name" value="WD_REPEATS_2"/>
    <property type="match status" value="16"/>
</dbReference>
<dbReference type="CDD" id="cd00267">
    <property type="entry name" value="ABC_ATPase"/>
    <property type="match status" value="1"/>
</dbReference>
<evidence type="ECO:0000313" key="7">
    <source>
        <dbReference type="Proteomes" id="UP000185678"/>
    </source>
</evidence>
<dbReference type="SUPFAM" id="SSF50494">
    <property type="entry name" value="Trypsin-like serine proteases"/>
    <property type="match status" value="1"/>
</dbReference>
<keyword evidence="2" id="KW-0677">Repeat</keyword>
<dbReference type="SUPFAM" id="SSF50978">
    <property type="entry name" value="WD40 repeat-like"/>
    <property type="match status" value="3"/>
</dbReference>
<feature type="repeat" description="WD" evidence="3">
    <location>
        <begin position="1003"/>
        <end position="1044"/>
    </location>
</feature>
<feature type="repeat" description="WD" evidence="3">
    <location>
        <begin position="1089"/>
        <end position="1130"/>
    </location>
</feature>
<evidence type="ECO:0000313" key="6">
    <source>
        <dbReference type="EMBL" id="SIT07699.1"/>
    </source>
</evidence>
<feature type="repeat" description="WD" evidence="3">
    <location>
        <begin position="1167"/>
        <end position="1194"/>
    </location>
</feature>
<evidence type="ECO:0000256" key="2">
    <source>
        <dbReference type="ARBA" id="ARBA00022737"/>
    </source>
</evidence>
<dbReference type="SMART" id="SM00320">
    <property type="entry name" value="WD40"/>
    <property type="match status" value="16"/>
</dbReference>